<feature type="transmembrane region" description="Helical" evidence="1">
    <location>
        <begin position="101"/>
        <end position="118"/>
    </location>
</feature>
<reference evidence="2" key="1">
    <citation type="journal article" date="2014" name="Front. Microbiol.">
        <title>High frequency of phylogenetically diverse reductive dehalogenase-homologous genes in deep subseafloor sedimentary metagenomes.</title>
        <authorList>
            <person name="Kawai M."/>
            <person name="Futagami T."/>
            <person name="Toyoda A."/>
            <person name="Takaki Y."/>
            <person name="Nishi S."/>
            <person name="Hori S."/>
            <person name="Arai W."/>
            <person name="Tsubouchi T."/>
            <person name="Morono Y."/>
            <person name="Uchiyama I."/>
            <person name="Ito T."/>
            <person name="Fujiyama A."/>
            <person name="Inagaki F."/>
            <person name="Takami H."/>
        </authorList>
    </citation>
    <scope>NUCLEOTIDE SEQUENCE</scope>
    <source>
        <strain evidence="2">Expedition CK06-06</strain>
    </source>
</reference>
<gene>
    <name evidence="2" type="ORF">S01H4_05985</name>
</gene>
<keyword evidence="1" id="KW-1133">Transmembrane helix</keyword>
<sequence length="128" mass="15309">EIKERRKRKIIIDFIFLYFQSGLFYLVAISLNDFPKFLGFFLILFVFDVFWFIILGVLKAIKFNKTYIQWLISDIILGVFAGIILILLADNSRCEITFSNSYAIVLIFFTVFDLWINYEYYFGYNKDI</sequence>
<comment type="caution">
    <text evidence="2">The sequence shown here is derived from an EMBL/GenBank/DDBJ whole genome shotgun (WGS) entry which is preliminary data.</text>
</comment>
<dbReference type="AlphaFoldDB" id="X0ZTX3"/>
<keyword evidence="1" id="KW-0812">Transmembrane</keyword>
<feature type="transmembrane region" description="Helical" evidence="1">
    <location>
        <begin position="37"/>
        <end position="58"/>
    </location>
</feature>
<dbReference type="EMBL" id="BART01001792">
    <property type="protein sequence ID" value="GAG73270.1"/>
    <property type="molecule type" value="Genomic_DNA"/>
</dbReference>
<protein>
    <submittedName>
        <fullName evidence="2">Uncharacterized protein</fullName>
    </submittedName>
</protein>
<keyword evidence="1" id="KW-0472">Membrane</keyword>
<proteinExistence type="predicted"/>
<feature type="transmembrane region" description="Helical" evidence="1">
    <location>
        <begin position="12"/>
        <end position="31"/>
    </location>
</feature>
<evidence type="ECO:0000313" key="2">
    <source>
        <dbReference type="EMBL" id="GAG73270.1"/>
    </source>
</evidence>
<organism evidence="2">
    <name type="scientific">marine sediment metagenome</name>
    <dbReference type="NCBI Taxonomy" id="412755"/>
    <lineage>
        <taxon>unclassified sequences</taxon>
        <taxon>metagenomes</taxon>
        <taxon>ecological metagenomes</taxon>
    </lineage>
</organism>
<name>X0ZTX3_9ZZZZ</name>
<feature type="non-terminal residue" evidence="2">
    <location>
        <position position="1"/>
    </location>
</feature>
<feature type="transmembrane region" description="Helical" evidence="1">
    <location>
        <begin position="70"/>
        <end position="89"/>
    </location>
</feature>
<accession>X0ZTX3</accession>
<evidence type="ECO:0000256" key="1">
    <source>
        <dbReference type="SAM" id="Phobius"/>
    </source>
</evidence>